<dbReference type="EMBL" id="JAVALS010000007">
    <property type="protein sequence ID" value="MDP5227705.1"/>
    <property type="molecule type" value="Genomic_DNA"/>
</dbReference>
<keyword evidence="2" id="KW-0812">Transmembrane</keyword>
<evidence type="ECO:0000313" key="4">
    <source>
        <dbReference type="Proteomes" id="UP001232725"/>
    </source>
</evidence>
<feature type="transmembrane region" description="Helical" evidence="2">
    <location>
        <begin position="235"/>
        <end position="264"/>
    </location>
</feature>
<name>A0ABT9IRK8_9MICC</name>
<feature type="region of interest" description="Disordered" evidence="1">
    <location>
        <begin position="1"/>
        <end position="21"/>
    </location>
</feature>
<evidence type="ECO:0008006" key="5">
    <source>
        <dbReference type="Google" id="ProtNLM"/>
    </source>
</evidence>
<keyword evidence="2" id="KW-1133">Transmembrane helix</keyword>
<reference evidence="3 4" key="1">
    <citation type="submission" date="2023-08" db="EMBL/GenBank/DDBJ databases">
        <title>Arthrobacter horti sp. nov., isolated from forest soil.</title>
        <authorList>
            <person name="Park M."/>
        </authorList>
    </citation>
    <scope>NUCLEOTIDE SEQUENCE [LARGE SCALE GENOMIC DNA]</scope>
    <source>
        <strain evidence="3 4">YJM1</strain>
    </source>
</reference>
<evidence type="ECO:0000313" key="3">
    <source>
        <dbReference type="EMBL" id="MDP5227705.1"/>
    </source>
</evidence>
<feature type="transmembrane region" description="Helical" evidence="2">
    <location>
        <begin position="178"/>
        <end position="200"/>
    </location>
</feature>
<keyword evidence="4" id="KW-1185">Reference proteome</keyword>
<feature type="transmembrane region" description="Helical" evidence="2">
    <location>
        <begin position="207"/>
        <end position="223"/>
    </location>
</feature>
<proteinExistence type="predicted"/>
<feature type="transmembrane region" description="Helical" evidence="2">
    <location>
        <begin position="43"/>
        <end position="66"/>
    </location>
</feature>
<dbReference type="Proteomes" id="UP001232725">
    <property type="component" value="Unassembled WGS sequence"/>
</dbReference>
<comment type="caution">
    <text evidence="3">The sequence shown here is derived from an EMBL/GenBank/DDBJ whole genome shotgun (WGS) entry which is preliminary data.</text>
</comment>
<dbReference type="RefSeq" id="WP_305996760.1">
    <property type="nucleotide sequence ID" value="NZ_JAVALS010000007.1"/>
</dbReference>
<evidence type="ECO:0000256" key="1">
    <source>
        <dbReference type="SAM" id="MobiDB-lite"/>
    </source>
</evidence>
<organism evidence="3 4">
    <name type="scientific">Arthrobacter horti</name>
    <dbReference type="NCBI Taxonomy" id="3068273"/>
    <lineage>
        <taxon>Bacteria</taxon>
        <taxon>Bacillati</taxon>
        <taxon>Actinomycetota</taxon>
        <taxon>Actinomycetes</taxon>
        <taxon>Micrococcales</taxon>
        <taxon>Micrococcaceae</taxon>
        <taxon>Arthrobacter</taxon>
    </lineage>
</organism>
<keyword evidence="2" id="KW-0472">Membrane</keyword>
<accession>A0ABT9IRK8</accession>
<evidence type="ECO:0000256" key="2">
    <source>
        <dbReference type="SAM" id="Phobius"/>
    </source>
</evidence>
<feature type="transmembrane region" description="Helical" evidence="2">
    <location>
        <begin position="426"/>
        <end position="454"/>
    </location>
</feature>
<feature type="transmembrane region" description="Helical" evidence="2">
    <location>
        <begin position="461"/>
        <end position="481"/>
    </location>
</feature>
<feature type="transmembrane region" description="Helical" evidence="2">
    <location>
        <begin position="152"/>
        <end position="172"/>
    </location>
</feature>
<feature type="region of interest" description="Disordered" evidence="1">
    <location>
        <begin position="520"/>
        <end position="546"/>
    </location>
</feature>
<feature type="transmembrane region" description="Helical" evidence="2">
    <location>
        <begin position="493"/>
        <end position="514"/>
    </location>
</feature>
<sequence length="546" mass="58785">MSIVEETRTSNGIRTRRRAQQSRLRRITTGLSRTFGPGTLRPAGFTAVAPLMGFLSALFMVVRLFVPGPVGMADQGDGQRLLCSLGVMNVRPWDYENFTRFIHPQWVPHQYYGEGCAAGGPLGTDVSSQWLLLWPAKWLTGFLVAPGLDTRVLGAVCCLAFGLLITALMAVLPGRRNFRILIAGLVTVVSADGVFADFFIAPYSESGAFLGALALVVALLHYWNGRGLRPLAVLWVLLAASFTIGTAPQAASWLPVVVLALFWTPAAGRDDGGSPRPARGRLRRFALPLTASLLLGAFTVGVLATQSPRTTELTTYNAVFAEMLPHSPTPEDDLRWLGADPALASATGSTVVSANSAVYSPRYQEFRDTVSPGKIAAFYLTHPERLIGMAERGIEGVLTPELGYLGSYPQDSGHQPSEKDRRFPPVLFFFTALRAFPVLYLALNLAVILVGLALASRHGSAVGRVAVLLTLASWAQFWAVMLSGGQAEIYKDLIVTGYMSALTVPLFFASACLLGSRARTAGPGGDQSSQPSSRSRRRRLNSDVTS</sequence>
<gene>
    <name evidence="3" type="ORF">Q9R02_11115</name>
</gene>
<protein>
    <recommendedName>
        <fullName evidence="5">Dolichyl-phosphate-mannose-protein mannosyltransferase</fullName>
    </recommendedName>
</protein>